<gene>
    <name evidence="1" type="ORF">BN874_1350006</name>
</gene>
<dbReference type="AlphaFoldDB" id="A0A7U7G8H5"/>
<organism evidence="1 2">
    <name type="scientific">Candidatus Contendobacter odensis Run_B_J11</name>
    <dbReference type="NCBI Taxonomy" id="1400861"/>
    <lineage>
        <taxon>Bacteria</taxon>
        <taxon>Pseudomonadati</taxon>
        <taxon>Pseudomonadota</taxon>
        <taxon>Gammaproteobacteria</taxon>
        <taxon>Candidatus Competibacteraceae</taxon>
        <taxon>Candidatus Contendibacter</taxon>
    </lineage>
</organism>
<protein>
    <submittedName>
        <fullName evidence="1">Uncharacterized protein</fullName>
    </submittedName>
</protein>
<sequence length="115" mass="12786">MTCCEKCDRSPECVIPDWAQLVKPHELAFYHHHLKSLSQSFYGISAIVRTLHNMTIDSACDPSAPDWWNENLSGGLLTAIEKLADGASHPLEFMLTRATEFAPKDDKAQTTKASP</sequence>
<dbReference type="Proteomes" id="UP000019184">
    <property type="component" value="Unassembled WGS sequence"/>
</dbReference>
<comment type="caution">
    <text evidence="1">The sequence shown here is derived from an EMBL/GenBank/DDBJ whole genome shotgun (WGS) entry which is preliminary data.</text>
</comment>
<dbReference type="EMBL" id="CBTK010000041">
    <property type="protein sequence ID" value="CDH43808.1"/>
    <property type="molecule type" value="Genomic_DNA"/>
</dbReference>
<evidence type="ECO:0000313" key="1">
    <source>
        <dbReference type="EMBL" id="CDH43808.1"/>
    </source>
</evidence>
<name>A0A7U7G8H5_9GAMM</name>
<accession>A0A7U7G8H5</accession>
<keyword evidence="2" id="KW-1185">Reference proteome</keyword>
<proteinExistence type="predicted"/>
<evidence type="ECO:0000313" key="2">
    <source>
        <dbReference type="Proteomes" id="UP000019184"/>
    </source>
</evidence>
<reference evidence="1 2" key="1">
    <citation type="journal article" date="2014" name="ISME J.">
        <title>Candidatus Competibacter-lineage genomes retrieved from metagenomes reveal functional metabolic diversity.</title>
        <authorList>
            <person name="McIlroy S.J."/>
            <person name="Albertsen M."/>
            <person name="Andresen E.K."/>
            <person name="Saunders A.M."/>
            <person name="Kristiansen R."/>
            <person name="Stokholm-Bjerregaard M."/>
            <person name="Nielsen K.L."/>
            <person name="Nielsen P.H."/>
        </authorList>
    </citation>
    <scope>NUCLEOTIDE SEQUENCE [LARGE SCALE GENOMIC DNA]</scope>
    <source>
        <strain evidence="1 2">Run_B_J11</strain>
    </source>
</reference>
<dbReference type="RefSeq" id="WP_034430868.1">
    <property type="nucleotide sequence ID" value="NZ_CBTK010000041.1"/>
</dbReference>